<keyword evidence="2" id="KW-0812">Transmembrane</keyword>
<keyword evidence="2" id="KW-0472">Membrane</keyword>
<comment type="caution">
    <text evidence="3">The sequence shown here is derived from an EMBL/GenBank/DDBJ whole genome shotgun (WGS) entry which is preliminary data.</text>
</comment>
<feature type="transmembrane region" description="Helical" evidence="2">
    <location>
        <begin position="240"/>
        <end position="265"/>
    </location>
</feature>
<keyword evidence="4" id="KW-1185">Reference proteome</keyword>
<proteinExistence type="predicted"/>
<dbReference type="AlphaFoldDB" id="A0A9P6M980"/>
<accession>A0A9P6M980</accession>
<evidence type="ECO:0000256" key="2">
    <source>
        <dbReference type="SAM" id="Phobius"/>
    </source>
</evidence>
<dbReference type="OrthoDB" id="2442837at2759"/>
<evidence type="ECO:0000313" key="4">
    <source>
        <dbReference type="Proteomes" id="UP000749646"/>
    </source>
</evidence>
<name>A0A9P6M980_9FUNG</name>
<gene>
    <name evidence="3" type="ORF">BGZ65_003631</name>
</gene>
<sequence>MALQRNKNCKRNRTPWTTWLGLSTALFMTLPALISAAPTTGAASTAAAVAAAIARVGTVSPSTASSQLIQKRAVQYLDDSEPDMELTIEANDSYYLATIKLDECINKFPVPPTPGVAEGAFKYNALTAPSPDMVINFYTDDQCQEYEFSVVSEIHQFVGYFASAKYVGEFSGSKPGVYDKQEISKTVVPAENPDPITIVQTEEDPSGGGAGGNKTTAPSTSDEPVGITAPNPSGNGTSSAGFMVGVGIIGTITIGSIVGLSVFLYHKYEGAGKRSDGKFMTVSTGDDEDDGENGPHSSALMQSRVEASFDDERPQVDYRDRDENASDDEVELGGYSHDPSNSTQHRAEPGTHS</sequence>
<keyword evidence="2" id="KW-1133">Transmembrane helix</keyword>
<evidence type="ECO:0000313" key="3">
    <source>
        <dbReference type="EMBL" id="KAF9981733.1"/>
    </source>
</evidence>
<dbReference type="Proteomes" id="UP000749646">
    <property type="component" value="Unassembled WGS sequence"/>
</dbReference>
<organism evidence="3 4">
    <name type="scientific">Modicella reniformis</name>
    <dbReference type="NCBI Taxonomy" id="1440133"/>
    <lineage>
        <taxon>Eukaryota</taxon>
        <taxon>Fungi</taxon>
        <taxon>Fungi incertae sedis</taxon>
        <taxon>Mucoromycota</taxon>
        <taxon>Mortierellomycotina</taxon>
        <taxon>Mortierellomycetes</taxon>
        <taxon>Mortierellales</taxon>
        <taxon>Mortierellaceae</taxon>
        <taxon>Modicella</taxon>
    </lineage>
</organism>
<dbReference type="EMBL" id="JAAAHW010003666">
    <property type="protein sequence ID" value="KAF9981733.1"/>
    <property type="molecule type" value="Genomic_DNA"/>
</dbReference>
<protein>
    <submittedName>
        <fullName evidence="3">Uncharacterized protein</fullName>
    </submittedName>
</protein>
<feature type="region of interest" description="Disordered" evidence="1">
    <location>
        <begin position="274"/>
        <end position="353"/>
    </location>
</feature>
<evidence type="ECO:0000256" key="1">
    <source>
        <dbReference type="SAM" id="MobiDB-lite"/>
    </source>
</evidence>
<feature type="region of interest" description="Disordered" evidence="1">
    <location>
        <begin position="189"/>
        <end position="236"/>
    </location>
</feature>
<feature type="compositionally biased region" description="Basic and acidic residues" evidence="1">
    <location>
        <begin position="310"/>
        <end position="324"/>
    </location>
</feature>
<reference evidence="3" key="1">
    <citation type="journal article" date="2020" name="Fungal Divers.">
        <title>Resolving the Mortierellaceae phylogeny through synthesis of multi-gene phylogenetics and phylogenomics.</title>
        <authorList>
            <person name="Vandepol N."/>
            <person name="Liber J."/>
            <person name="Desiro A."/>
            <person name="Na H."/>
            <person name="Kennedy M."/>
            <person name="Barry K."/>
            <person name="Grigoriev I.V."/>
            <person name="Miller A.N."/>
            <person name="O'Donnell K."/>
            <person name="Stajich J.E."/>
            <person name="Bonito G."/>
        </authorList>
    </citation>
    <scope>NUCLEOTIDE SEQUENCE</scope>
    <source>
        <strain evidence="3">MES-2147</strain>
    </source>
</reference>
<feature type="compositionally biased region" description="Polar residues" evidence="1">
    <location>
        <begin position="213"/>
        <end position="222"/>
    </location>
</feature>